<name>A0A1H6FWM3_THEAL</name>
<evidence type="ECO:0000313" key="4">
    <source>
        <dbReference type="EMBL" id="SEH14568.1"/>
    </source>
</evidence>
<dbReference type="PANTHER" id="PTHR38149">
    <property type="entry name" value="ATPASE"/>
    <property type="match status" value="1"/>
</dbReference>
<reference evidence="5" key="1">
    <citation type="submission" date="2016-10" db="EMBL/GenBank/DDBJ databases">
        <authorList>
            <person name="Varghese N."/>
            <person name="Submissions S."/>
        </authorList>
    </citation>
    <scope>NUCLEOTIDE SEQUENCE [LARGE SCALE GENOMIC DNA]</scope>
    <source>
        <strain evidence="5">ATCC 35263</strain>
    </source>
</reference>
<protein>
    <submittedName>
        <fullName evidence="4">Predicted ATPase of the ABC class</fullName>
    </submittedName>
</protein>
<feature type="domain" description="MRB1590-like C-terminal" evidence="3">
    <location>
        <begin position="470"/>
        <end position="567"/>
    </location>
</feature>
<dbReference type="AlphaFoldDB" id="A0A1H6FWM3"/>
<dbReference type="Pfam" id="PF09818">
    <property type="entry name" value="ABC_ATPase"/>
    <property type="match status" value="1"/>
</dbReference>
<evidence type="ECO:0000313" key="5">
    <source>
        <dbReference type="Proteomes" id="UP000222056"/>
    </source>
</evidence>
<dbReference type="OrthoDB" id="9809999at2"/>
<dbReference type="InterPro" id="IPR049069">
    <property type="entry name" value="MRB1590-like_C"/>
</dbReference>
<evidence type="ECO:0000259" key="2">
    <source>
        <dbReference type="Pfam" id="PF20446"/>
    </source>
</evidence>
<dbReference type="InterPro" id="IPR046833">
    <property type="entry name" value="ABC_N"/>
</dbReference>
<dbReference type="Proteomes" id="UP000222056">
    <property type="component" value="Unassembled WGS sequence"/>
</dbReference>
<gene>
    <name evidence="4" type="ORF">SAMN02745716_1673</name>
</gene>
<evidence type="ECO:0000259" key="1">
    <source>
        <dbReference type="Pfam" id="PF09818"/>
    </source>
</evidence>
<dbReference type="EMBL" id="FNWJ01000002">
    <property type="protein sequence ID" value="SEH14568.1"/>
    <property type="molecule type" value="Genomic_DNA"/>
</dbReference>
<accession>A0A1H6FWM3</accession>
<feature type="domain" description="ATPase of the ABC class N-terminal" evidence="2">
    <location>
        <begin position="20"/>
        <end position="166"/>
    </location>
</feature>
<proteinExistence type="predicted"/>
<dbReference type="Pfam" id="PF20446">
    <property type="entry name" value="ABC_N"/>
    <property type="match status" value="1"/>
</dbReference>
<dbReference type="InterPro" id="IPR027417">
    <property type="entry name" value="P-loop_NTPase"/>
</dbReference>
<dbReference type="PANTHER" id="PTHR38149:SF1">
    <property type="entry name" value="ATPASE"/>
    <property type="match status" value="1"/>
</dbReference>
<dbReference type="Pfam" id="PF21117">
    <property type="entry name" value="MRB1590_C"/>
    <property type="match status" value="1"/>
</dbReference>
<dbReference type="STRING" id="29539.SAMN02745716_1673"/>
<organism evidence="4 5">
    <name type="scientific">Thermoleophilum album</name>
    <dbReference type="NCBI Taxonomy" id="29539"/>
    <lineage>
        <taxon>Bacteria</taxon>
        <taxon>Bacillati</taxon>
        <taxon>Actinomycetota</taxon>
        <taxon>Thermoleophilia</taxon>
        <taxon>Thermoleophilales</taxon>
        <taxon>Thermoleophilaceae</taxon>
        <taxon>Thermoleophilum</taxon>
    </lineage>
</organism>
<dbReference type="SUPFAM" id="SSF52540">
    <property type="entry name" value="P-loop containing nucleoside triphosphate hydrolases"/>
    <property type="match status" value="1"/>
</dbReference>
<sequence>MASASPEQPLARAGASGDLVQLARLLERLDGSSYGSYRRLRGNWSFDGGVLAIDRVQPDPFAPPSRARLVLDARWTGLPREFTCTADRRRALADLIARQGRSRAPREVRIDAGGQRIIERSSCEVADDGAVTLRFGLELPGRGRRIDGRNAERLICRDLPALARALRYGELGRERIALHAATVEDAQALRAMLPAHRWIAFLADDSLLPRRSGVDERPARAAVPLRAPASLASVVELPNRGRVRGLALREGTTLLVGGGYHGKSTLLRALADGVYDHLPGDGRELCVTRSDAVHVRAEDGRAVTRVDIGAFIGELPTGTTGRDFSTQAASGSTSQAASICEALEAGSRLLLIDEDTSATNLLIRDARMQALVPKRDEPITPLIDLLTPLEREHGVSIVLVSGGVGDYLGVANTVVLMRRFVPEEVTEQAHRIAASLPARRSEAERFGAIRERLPQLAIARRRGAEFPRLRAPSVRELRLGDELVDLSAVEQLAERSQTLAIGVAIAQLERSGALDGSTSLRLLLDRCEQAFEDRALHRWAERLGVDLARPRRYELAAALNRIRSLRVVGFS</sequence>
<evidence type="ECO:0000259" key="3">
    <source>
        <dbReference type="Pfam" id="PF21117"/>
    </source>
</evidence>
<dbReference type="InterPro" id="IPR019195">
    <property type="entry name" value="ABC_ATPase_put"/>
</dbReference>
<dbReference type="InterPro" id="IPR046834">
    <property type="entry name" value="ABC_ATPase_C"/>
</dbReference>
<dbReference type="RefSeq" id="WP_093118088.1">
    <property type="nucleotide sequence ID" value="NZ_FNWJ01000002.1"/>
</dbReference>
<keyword evidence="5" id="KW-1185">Reference proteome</keyword>
<feature type="domain" description="ATPase of the ABC class C-terminal" evidence="1">
    <location>
        <begin position="174"/>
        <end position="449"/>
    </location>
</feature>